<reference evidence="4" key="1">
    <citation type="submission" date="2016-10" db="EMBL/GenBank/DDBJ databases">
        <authorList>
            <person name="Varghese N."/>
            <person name="Submissions S."/>
        </authorList>
    </citation>
    <scope>NUCLEOTIDE SEQUENCE [LARGE SCALE GENOMIC DNA]</scope>
    <source>
        <strain evidence="4">DSM 44234</strain>
    </source>
</reference>
<dbReference type="SUPFAM" id="SSF52540">
    <property type="entry name" value="P-loop containing nucleoside triphosphate hydrolases"/>
    <property type="match status" value="3"/>
</dbReference>
<sequence>MSTKKNNRQSAEERRLAEAWRLSSLAARDIRRVQVDSGAPSISDALERVVSHYERELRDPGSLCLGVVPSVADGDAHWLVDEEIDGSGPIFARTSERTPIVLISGHRNSGKSTLLHVLVEQAAAATSPHDTAIFIGEHHPQSLTARTAHLGDRVLDLRSKLRSSDELDGQKSMNLLFIDDLDLLLKAAPDWWDLITAIAGRDDVRIFATAASAVPRTLPRSIISSAVRVALQGSSLPGTSAPTAPWMFSTGTAESQTTGLCFTDLPAGTSPTGLDDPYTAPHREALALLRRGGSGAGVLRRWSVLDRTFGLGDLKLAGRRRSELAIGVVADANGAGTEPWCIDLDDAPRLAIAGDPLTGRTTALMTMVFGAALHAEGPRFLLISDDGDLEAISDLPSVAGYATAADSLMVERLIARAERVIEERRVARAAQPTLTVDEFLAGRTSDPHHRLVLAIDGIGAFLGEDRSERAQQLLTIADNGPDVGVHLVFTADSAGGRSTGNHPHYAIEAPVTLQLCSRDYSQSRLRPEIRVDLDELIPRGKPGWSVDAKSGLPARIAFPSARTEPTAESPREQIAHAVKNLQISPRGFEVPRVNPAPDTVSLEDLWSAICSAPVPAEAEVALSGAALPLGVDLRTDRIIGPEGQSAHLLIYGAAESGRSTAALTAVESAAHLHGPSDMAVYVLDPRGDLSNAADGLRKRGYLRPEKTFDSGRVRPSGYARTPEQVETAVSTLEQLMAARRRTAESTTSSDGDVPARPNPEVFVVIDNFNAMTSGYARSSALDRLVPLISSGTDLGVRFIVTDNADMSTSWENAPFLGALAGCRHRTLLQLSGSPNTSPPFFASQHLRPRRWAPGRGRMIVAPDDYATIQVALPLSARGAAAA</sequence>
<dbReference type="AlphaFoldDB" id="A0A1H4UX07"/>
<dbReference type="EMBL" id="FNSA01000003">
    <property type="protein sequence ID" value="SEC73267.1"/>
    <property type="molecule type" value="Genomic_DNA"/>
</dbReference>
<gene>
    <name evidence="3" type="ORF">SAMN04489793_3067</name>
</gene>
<dbReference type="RefSeq" id="WP_068740215.1">
    <property type="nucleotide sequence ID" value="NZ_FNSA01000003.1"/>
</dbReference>
<dbReference type="GO" id="GO:0003677">
    <property type="term" value="F:DNA binding"/>
    <property type="evidence" value="ECO:0007669"/>
    <property type="project" value="InterPro"/>
</dbReference>
<feature type="domain" description="FtsK" evidence="2">
    <location>
        <begin position="337"/>
        <end position="522"/>
    </location>
</feature>
<dbReference type="GO" id="GO:0005524">
    <property type="term" value="F:ATP binding"/>
    <property type="evidence" value="ECO:0007669"/>
    <property type="project" value="UniProtKB-UniRule"/>
</dbReference>
<dbReference type="Pfam" id="PF01580">
    <property type="entry name" value="FtsK_SpoIIIE"/>
    <property type="match status" value="1"/>
</dbReference>
<feature type="binding site" evidence="1">
    <location>
        <begin position="354"/>
        <end position="361"/>
    </location>
    <ligand>
        <name>ATP</name>
        <dbReference type="ChEBI" id="CHEBI:30616"/>
    </ligand>
</feature>
<feature type="binding site" evidence="1">
    <location>
        <begin position="652"/>
        <end position="659"/>
    </location>
    <ligand>
        <name>ATP</name>
        <dbReference type="ChEBI" id="CHEBI:30616"/>
    </ligand>
</feature>
<protein>
    <submittedName>
        <fullName evidence="3">FtsK/SpoIIIE family protein</fullName>
    </submittedName>
</protein>
<name>A0A1H4UX07_TSUTY</name>
<organism evidence="3 4">
    <name type="scientific">Tsukamurella tyrosinosolvens</name>
    <dbReference type="NCBI Taxonomy" id="57704"/>
    <lineage>
        <taxon>Bacteria</taxon>
        <taxon>Bacillati</taxon>
        <taxon>Actinomycetota</taxon>
        <taxon>Actinomycetes</taxon>
        <taxon>Mycobacteriales</taxon>
        <taxon>Tsukamurellaceae</taxon>
        <taxon>Tsukamurella</taxon>
    </lineage>
</organism>
<evidence type="ECO:0000259" key="2">
    <source>
        <dbReference type="PROSITE" id="PS50901"/>
    </source>
</evidence>
<evidence type="ECO:0000256" key="1">
    <source>
        <dbReference type="PROSITE-ProRule" id="PRU00289"/>
    </source>
</evidence>
<evidence type="ECO:0000313" key="4">
    <source>
        <dbReference type="Proteomes" id="UP000182241"/>
    </source>
</evidence>
<feature type="domain" description="FtsK" evidence="2">
    <location>
        <begin position="626"/>
        <end position="837"/>
    </location>
</feature>
<dbReference type="InterPro" id="IPR003593">
    <property type="entry name" value="AAA+_ATPase"/>
</dbReference>
<evidence type="ECO:0000313" key="3">
    <source>
        <dbReference type="EMBL" id="SEC73267.1"/>
    </source>
</evidence>
<keyword evidence="1" id="KW-0547">Nucleotide-binding</keyword>
<dbReference type="InterPro" id="IPR027417">
    <property type="entry name" value="P-loop_NTPase"/>
</dbReference>
<accession>A0A1H4UX07</accession>
<dbReference type="PROSITE" id="PS50901">
    <property type="entry name" value="FTSK"/>
    <property type="match status" value="2"/>
</dbReference>
<dbReference type="InterPro" id="IPR002543">
    <property type="entry name" value="FtsK_dom"/>
</dbReference>
<dbReference type="STRING" id="57704.SAMN04489793_3067"/>
<keyword evidence="1" id="KW-0067">ATP-binding</keyword>
<proteinExistence type="predicted"/>
<dbReference type="SMART" id="SM00382">
    <property type="entry name" value="AAA"/>
    <property type="match status" value="3"/>
</dbReference>
<dbReference type="Gene3D" id="3.40.50.300">
    <property type="entry name" value="P-loop containing nucleotide triphosphate hydrolases"/>
    <property type="match status" value="3"/>
</dbReference>
<dbReference type="Proteomes" id="UP000182241">
    <property type="component" value="Unassembled WGS sequence"/>
</dbReference>
<keyword evidence="4" id="KW-1185">Reference proteome</keyword>